<dbReference type="Gene3D" id="2.20.70.10">
    <property type="match status" value="1"/>
</dbReference>
<feature type="transmembrane region" description="Helical" evidence="2">
    <location>
        <begin position="1079"/>
        <end position="1104"/>
    </location>
</feature>
<feature type="compositionally biased region" description="Low complexity" evidence="1">
    <location>
        <begin position="65"/>
        <end position="76"/>
    </location>
</feature>
<feature type="transmembrane region" description="Helical" evidence="2">
    <location>
        <begin position="444"/>
        <end position="462"/>
    </location>
</feature>
<feature type="transmembrane region" description="Helical" evidence="2">
    <location>
        <begin position="1054"/>
        <end position="1073"/>
    </location>
</feature>
<feature type="transmembrane region" description="Helical" evidence="2">
    <location>
        <begin position="1002"/>
        <end position="1021"/>
    </location>
</feature>
<feature type="transmembrane region" description="Helical" evidence="2">
    <location>
        <begin position="482"/>
        <end position="503"/>
    </location>
</feature>
<feature type="transmembrane region" description="Helical" evidence="2">
    <location>
        <begin position="536"/>
        <end position="557"/>
    </location>
</feature>
<sequence length="1147" mass="126879">MSWVQRVTEEGHTYYENLTTGESQWAKPSREGVEPLRPPSPQPGAASDLSVDNDGDNESDEEDVPSQPLPSSLPESVANPTTSRADLDGDVDQGVDFDSPDSVTRDLGRSTASKAKKRRMFKKNSSVMSSFTGNENMWVEHRCSVGENAGQSYFHQPSTGESTWIRPTDGEEIVVGDAYKERDNDGKVAGKGAALWRTLSMRRTSSLVSFSMPSSTTPPPTRMNHVTECATVYSVLMACITTSYTALYAYYARTGDEKVAKFWTWIIIPMSSTAVGISFALKPRREDRAYKVFLVLQYVLFSFVSEILTVVGYDFTTSQIIKSTVRSVLWLALFKFGMKSRSRIARLSDEDLSKFLTNDVTMGGMLVGLGQLAFLMFASIQCDGKKDDWTQCSRTLLSQAGLSGMVTLFTVIKLLSGVVPKRILERHVISPKKVLAMDLNAEEAVQFFGLLIAAGCALYPLGNYGAEGDFNNNAGGKAEKNAAFIMPIIGAFCLLLTAVWKMVVIRGEMRREAEETGQLHQGESSSDGSLVEASSFWFYVGVLATTYFSAVNVAVAVTMGEFYIMLSRVSLPMVLLIYAGSVFCQPSKSSVKHMWRMRLHFASFAFISEMAFVVHGFRRGDFGQIVVHFARLAGQTLLYHYGLKLRAAVGRLPDKDLETFLIDRLFKGGFQTLFSILFLTFRTTKCMFEKESVAECASTSQCSTMISVYLVLWWVTKLVQGSVRSEWRNELNLSMENIARIRDISLRRGAVGFLTLVTGICGIFLFSMMSADEMDETTVTVVGLTGAAASGGIFISEIFSSLKEQRRIRELRESESGQIIERSTEIEEPVEECSWFFVCVSFLLTSVYSMLNICYCVTLEDWAFLVANLILPIVILSFVMAVVLKPKRSDAGYKRFLYFHFFTFAVFSEVGVAVGNFRLGLSSNVLVCIFRIPLECLAFLLVLKLRASAAKLSTQELSDFLCQTVLVKGTAAMGTMLFFSFETVACFIGQNSIDNGNCEITSLAAMYLSLYLALLAALSIFSKAVSKSVQRVMAVELSSIASLKGLMWWQRIQGGLMTITAITSLYLLSVLGVEENGSGMVWNVGFIGLLSMGIAADINMIMLVRTRNEHQQNTTKNTTFKLLTKHRSVRAISSGQVEEGMFAAAMI</sequence>
<dbReference type="PROSITE" id="PS50020">
    <property type="entry name" value="WW_DOMAIN_2"/>
    <property type="match status" value="1"/>
</dbReference>
<keyword evidence="2" id="KW-0472">Membrane</keyword>
<dbReference type="OrthoDB" id="63972at2759"/>
<reference evidence="5" key="1">
    <citation type="journal article" date="2023" name="Commun. Biol.">
        <title>Genome analysis of Parmales, the sister group of diatoms, reveals the evolutionary specialization of diatoms from phago-mixotrophs to photoautotrophs.</title>
        <authorList>
            <person name="Ban H."/>
            <person name="Sato S."/>
            <person name="Yoshikawa S."/>
            <person name="Yamada K."/>
            <person name="Nakamura Y."/>
            <person name="Ichinomiya M."/>
            <person name="Sato N."/>
            <person name="Blanc-Mathieu R."/>
            <person name="Endo H."/>
            <person name="Kuwata A."/>
            <person name="Ogata H."/>
        </authorList>
    </citation>
    <scope>NUCLEOTIDE SEQUENCE [LARGE SCALE GENOMIC DNA]</scope>
    <source>
        <strain evidence="5">NIES 3700</strain>
    </source>
</reference>
<dbReference type="SMART" id="SM00456">
    <property type="entry name" value="WW"/>
    <property type="match status" value="2"/>
</dbReference>
<dbReference type="InterPro" id="IPR036020">
    <property type="entry name" value="WW_dom_sf"/>
</dbReference>
<dbReference type="Proteomes" id="UP001165122">
    <property type="component" value="Unassembled WGS sequence"/>
</dbReference>
<organism evidence="4 5">
    <name type="scientific">Triparma laevis f. longispina</name>
    <dbReference type="NCBI Taxonomy" id="1714387"/>
    <lineage>
        <taxon>Eukaryota</taxon>
        <taxon>Sar</taxon>
        <taxon>Stramenopiles</taxon>
        <taxon>Ochrophyta</taxon>
        <taxon>Bolidophyceae</taxon>
        <taxon>Parmales</taxon>
        <taxon>Triparmaceae</taxon>
        <taxon>Triparma</taxon>
    </lineage>
</organism>
<dbReference type="EMBL" id="BRXW01000591">
    <property type="protein sequence ID" value="GMH68283.1"/>
    <property type="molecule type" value="Genomic_DNA"/>
</dbReference>
<evidence type="ECO:0000256" key="2">
    <source>
        <dbReference type="SAM" id="Phobius"/>
    </source>
</evidence>
<feature type="transmembrane region" description="Helical" evidence="2">
    <location>
        <begin position="863"/>
        <end position="884"/>
    </location>
</feature>
<feature type="compositionally biased region" description="Acidic residues" evidence="1">
    <location>
        <begin position="51"/>
        <end position="64"/>
    </location>
</feature>
<evidence type="ECO:0000313" key="5">
    <source>
        <dbReference type="Proteomes" id="UP001165122"/>
    </source>
</evidence>
<feature type="transmembrane region" description="Helical" evidence="2">
    <location>
        <begin position="896"/>
        <end position="917"/>
    </location>
</feature>
<dbReference type="CDD" id="cd00201">
    <property type="entry name" value="WW"/>
    <property type="match status" value="2"/>
</dbReference>
<feature type="transmembrane region" description="Helical" evidence="2">
    <location>
        <begin position="781"/>
        <end position="802"/>
    </location>
</feature>
<evidence type="ECO:0000256" key="1">
    <source>
        <dbReference type="SAM" id="MobiDB-lite"/>
    </source>
</evidence>
<name>A0A9W7E7F1_9STRA</name>
<dbReference type="SUPFAM" id="SSF51045">
    <property type="entry name" value="WW domain"/>
    <property type="match status" value="1"/>
</dbReference>
<feature type="transmembrane region" description="Helical" evidence="2">
    <location>
        <begin position="923"/>
        <end position="945"/>
    </location>
</feature>
<feature type="region of interest" description="Disordered" evidence="1">
    <location>
        <begin position="1"/>
        <end position="121"/>
    </location>
</feature>
<dbReference type="AlphaFoldDB" id="A0A9W7E7F1"/>
<feature type="transmembrane region" description="Helical" evidence="2">
    <location>
        <begin position="563"/>
        <end position="585"/>
    </location>
</feature>
<comment type="caution">
    <text evidence="4">The sequence shown here is derived from an EMBL/GenBank/DDBJ whole genome shotgun (WGS) entry which is preliminary data.</text>
</comment>
<keyword evidence="2" id="KW-1133">Transmembrane helix</keyword>
<feature type="transmembrane region" description="Helical" evidence="2">
    <location>
        <begin position="262"/>
        <end position="281"/>
    </location>
</feature>
<keyword evidence="2" id="KW-0812">Transmembrane</keyword>
<dbReference type="PROSITE" id="PS01159">
    <property type="entry name" value="WW_DOMAIN_1"/>
    <property type="match status" value="1"/>
</dbReference>
<keyword evidence="5" id="KW-1185">Reference proteome</keyword>
<evidence type="ECO:0000313" key="4">
    <source>
        <dbReference type="EMBL" id="GMH68283.1"/>
    </source>
</evidence>
<evidence type="ECO:0000259" key="3">
    <source>
        <dbReference type="PROSITE" id="PS50020"/>
    </source>
</evidence>
<accession>A0A9W7E7F1</accession>
<feature type="transmembrane region" description="Helical" evidence="2">
    <location>
        <begin position="293"/>
        <end position="313"/>
    </location>
</feature>
<gene>
    <name evidence="4" type="ORF">TrLO_g10155</name>
</gene>
<proteinExistence type="predicted"/>
<feature type="transmembrane region" description="Helical" evidence="2">
    <location>
        <begin position="965"/>
        <end position="990"/>
    </location>
</feature>
<protein>
    <recommendedName>
        <fullName evidence="3">WW domain-containing protein</fullName>
    </recommendedName>
</protein>
<feature type="transmembrane region" description="Helical" evidence="2">
    <location>
        <begin position="230"/>
        <end position="250"/>
    </location>
</feature>
<feature type="compositionally biased region" description="Acidic residues" evidence="1">
    <location>
        <begin position="88"/>
        <end position="99"/>
    </location>
</feature>
<feature type="transmembrane region" description="Helical" evidence="2">
    <location>
        <begin position="359"/>
        <end position="380"/>
    </location>
</feature>
<dbReference type="InterPro" id="IPR001202">
    <property type="entry name" value="WW_dom"/>
</dbReference>
<feature type="transmembrane region" description="Helical" evidence="2">
    <location>
        <begin position="750"/>
        <end position="769"/>
    </location>
</feature>
<feature type="transmembrane region" description="Helical" evidence="2">
    <location>
        <begin position="833"/>
        <end position="851"/>
    </location>
</feature>
<feature type="domain" description="WW" evidence="3">
    <location>
        <begin position="1"/>
        <end position="30"/>
    </location>
</feature>